<evidence type="ECO:0000259" key="4">
    <source>
        <dbReference type="SMART" id="SM00560"/>
    </source>
</evidence>
<evidence type="ECO:0000256" key="3">
    <source>
        <dbReference type="SAM" id="MobiDB-lite"/>
    </source>
</evidence>
<protein>
    <submittedName>
        <fullName evidence="5">LamG domain-containing protein</fullName>
    </submittedName>
</protein>
<sequence>METECVSDAGLVELVRGGGESAGAALAELERRHFDAVRAFAAICLNDVSAVEELARRAWQSAAAEGGITAGAVRPQALALVLWAAAGVAETGHRAVLEADLAVWLAARPQPQTSYEEPDGQGGAAFLHQGSVTARAFNSLPPNLQTVLWHHLVERADSDAIAPLLGSGSSESQEVSVLIRRAHRDFYYAYEQIHQYGMADDCRRFHRVVMAYADGRGGNTGDVVEHLAKCGYCARAVADLERMHSDFGGLLVQALLPWGGPQYAESRRGEWASTTIEIPVIGREGGRESGRESGREGGRGGRRGGGRERHRRGAAAATSASSAAPAGPSPTAGLSPTAGPSPEAGPVPPVGPPPTAPPLAPPARARGRERTGGRDRIRGRDRMRGRRVTQVAAAVGVCSAAVAFAYAQGVGTKLSELAGVVPSKETPSTSQPRDPGPSKSASNSPSPSPSRSGGGDFAPPGDEGRDRRPSPTPSPAVKGAALEWLFGDDKDADGPVAADSSGNGKNGTPKGDPLPKPLADGGLAFFGQQSVTSRGPVLDTDRSFSVSARVKLSNTDEYQTVASQDGTEISSFQLQYDAVENRWEMRMHQADSRTSPADEAESDSAPRAGRWTSLTGVWDASDERIRLYVDGELEDSVGRDGDSSTEGEFAVGRAQLGEGFIRGLEGTVAGVRAYPRALTGAEARKLADEDAWNG</sequence>
<dbReference type="Gene3D" id="2.60.120.200">
    <property type="match status" value="1"/>
</dbReference>
<evidence type="ECO:0000313" key="6">
    <source>
        <dbReference type="Proteomes" id="UP001166784"/>
    </source>
</evidence>
<feature type="compositionally biased region" description="Basic and acidic residues" evidence="3">
    <location>
        <begin position="366"/>
        <end position="382"/>
    </location>
</feature>
<keyword evidence="6" id="KW-1185">Reference proteome</keyword>
<feature type="compositionally biased region" description="Pro residues" evidence="3">
    <location>
        <begin position="343"/>
        <end position="361"/>
    </location>
</feature>
<keyword evidence="2" id="KW-1015">Disulfide bond</keyword>
<dbReference type="Pfam" id="PF13385">
    <property type="entry name" value="Laminin_G_3"/>
    <property type="match status" value="1"/>
</dbReference>
<feature type="region of interest" description="Disordered" evidence="3">
    <location>
        <begin position="587"/>
        <end position="609"/>
    </location>
</feature>
<name>A0ABS9SY91_9ACTN</name>
<dbReference type="InterPro" id="IPR006558">
    <property type="entry name" value="LamG-like"/>
</dbReference>
<organism evidence="5 6">
    <name type="scientific">Streptomyces marispadix</name>
    <dbReference type="NCBI Taxonomy" id="2922868"/>
    <lineage>
        <taxon>Bacteria</taxon>
        <taxon>Bacillati</taxon>
        <taxon>Actinomycetota</taxon>
        <taxon>Actinomycetes</taxon>
        <taxon>Kitasatosporales</taxon>
        <taxon>Streptomycetaceae</taxon>
        <taxon>Streptomyces</taxon>
    </lineage>
</organism>
<feature type="compositionally biased region" description="Basic and acidic residues" evidence="3">
    <location>
        <begin position="284"/>
        <end position="299"/>
    </location>
</feature>
<dbReference type="SUPFAM" id="SSF49899">
    <property type="entry name" value="Concanavalin A-like lectins/glucanases"/>
    <property type="match status" value="1"/>
</dbReference>
<proteinExistence type="predicted"/>
<dbReference type="RefSeq" id="WP_241059092.1">
    <property type="nucleotide sequence ID" value="NZ_JAKWJU010000002.1"/>
</dbReference>
<gene>
    <name evidence="5" type="ORF">MMA15_11640</name>
</gene>
<reference evidence="5" key="2">
    <citation type="journal article" date="2023" name="Int. J. Syst. Evol. Microbiol.">
        <title>Streptomyces marispadix sp. nov., isolated from marine beach sediment of the Northern Coast of Portugal.</title>
        <authorList>
            <person name="dos Santos J.D.N."/>
            <person name="Vitorino I.R."/>
            <person name="Kallscheuer N."/>
            <person name="Srivastava A."/>
            <person name="Krautwurst S."/>
            <person name="Marz M."/>
            <person name="Jogler C."/>
            <person name="Lobo Da Cunha A."/>
            <person name="Catita J."/>
            <person name="Goncalves H."/>
            <person name="Gonzalez I."/>
            <person name="Reyes F."/>
            <person name="Lage O.M."/>
        </authorList>
    </citation>
    <scope>NUCLEOTIDE SEQUENCE</scope>
    <source>
        <strain evidence="5">M600PL45_2</strain>
    </source>
</reference>
<dbReference type="EMBL" id="JAKWJU010000002">
    <property type="protein sequence ID" value="MCH6161031.1"/>
    <property type="molecule type" value="Genomic_DNA"/>
</dbReference>
<dbReference type="SMART" id="SM00560">
    <property type="entry name" value="LamGL"/>
    <property type="match status" value="1"/>
</dbReference>
<feature type="domain" description="LamG-like jellyroll fold" evidence="4">
    <location>
        <begin position="542"/>
        <end position="681"/>
    </location>
</feature>
<evidence type="ECO:0000256" key="1">
    <source>
        <dbReference type="ARBA" id="ARBA00022729"/>
    </source>
</evidence>
<feature type="region of interest" description="Disordered" evidence="3">
    <location>
        <begin position="416"/>
        <end position="522"/>
    </location>
</feature>
<comment type="caution">
    <text evidence="5">The sequence shown here is derived from an EMBL/GenBank/DDBJ whole genome shotgun (WGS) entry which is preliminary data.</text>
</comment>
<feature type="region of interest" description="Disordered" evidence="3">
    <location>
        <begin position="268"/>
        <end position="389"/>
    </location>
</feature>
<feature type="compositionally biased region" description="Low complexity" evidence="3">
    <location>
        <begin position="437"/>
        <end position="451"/>
    </location>
</feature>
<feature type="compositionally biased region" description="Low complexity" evidence="3">
    <location>
        <begin position="314"/>
        <end position="342"/>
    </location>
</feature>
<evidence type="ECO:0000313" key="5">
    <source>
        <dbReference type="EMBL" id="MCH6161031.1"/>
    </source>
</evidence>
<feature type="compositionally biased region" description="Basic residues" evidence="3">
    <location>
        <begin position="300"/>
        <end position="313"/>
    </location>
</feature>
<reference evidence="5" key="1">
    <citation type="submission" date="2022-03" db="EMBL/GenBank/DDBJ databases">
        <authorList>
            <person name="Santos J.D.N."/>
            <person name="Kallscheuer N."/>
            <person name="Jogler C."/>
            <person name="Lage O.M."/>
        </authorList>
    </citation>
    <scope>NUCLEOTIDE SEQUENCE</scope>
    <source>
        <strain evidence="5">M600PL45_2</strain>
    </source>
</reference>
<dbReference type="InterPro" id="IPR013320">
    <property type="entry name" value="ConA-like_dom_sf"/>
</dbReference>
<dbReference type="Proteomes" id="UP001166784">
    <property type="component" value="Unassembled WGS sequence"/>
</dbReference>
<evidence type="ECO:0000256" key="2">
    <source>
        <dbReference type="ARBA" id="ARBA00023157"/>
    </source>
</evidence>
<accession>A0ABS9SY91</accession>
<keyword evidence="1" id="KW-0732">Signal</keyword>